<evidence type="ECO:0000313" key="2">
    <source>
        <dbReference type="Proteomes" id="UP000016930"/>
    </source>
</evidence>
<proteinExistence type="predicted"/>
<sequence>MIELPDTIDRGQNLLSRQLNPQVCPRLPPELCDRVIDEVIQSGCYYGSQTPSMLSLVCRSWLPRVRYHRWRRIEGVDTWVRVRSLLALFRMLPDIPVYVRDFDLVVNSMDMPTAEDYLVFYDDITISDNTLFAEDVFVDNADDSEDLASMVRTEASTTALLEALFSRLVRLEHLYMQGGYLVPRIFRYLPRLRSLGFVEVCLATWGDLRQTMHILPNLQRLFICRALWEESAMNHPPIYLSDIPYQLKEVILIATPDLLSNFHKVFLSGTSRSAVIDLDIGPTDWSDDIHEESEHITLFMCTSHDLYDDGELPQEDAAFLTKLDPSIQLHTVRITIDEVEDDQFTPIQHWLNQITHECKALIITIATPSVVELEGDGWTRLAHLLSSSKFSELVQLTVRFMPARKESPPAELLESKLKHGLWYHQRNGTLRLQVSRVESGTNIIWGPLQSSNEDQRVIES</sequence>
<accession>M2RMQ7</accession>
<reference evidence="1 2" key="1">
    <citation type="journal article" date="2012" name="Proc. Natl. Acad. Sci. U.S.A.">
        <title>Comparative genomics of Ceriporiopsis subvermispora and Phanerochaete chrysosporium provide insight into selective ligninolysis.</title>
        <authorList>
            <person name="Fernandez-Fueyo E."/>
            <person name="Ruiz-Duenas F.J."/>
            <person name="Ferreira P."/>
            <person name="Floudas D."/>
            <person name="Hibbett D.S."/>
            <person name="Canessa P."/>
            <person name="Larrondo L.F."/>
            <person name="James T.Y."/>
            <person name="Seelenfreund D."/>
            <person name="Lobos S."/>
            <person name="Polanco R."/>
            <person name="Tello M."/>
            <person name="Honda Y."/>
            <person name="Watanabe T."/>
            <person name="Watanabe T."/>
            <person name="Ryu J.S."/>
            <person name="Kubicek C.P."/>
            <person name="Schmoll M."/>
            <person name="Gaskell J."/>
            <person name="Hammel K.E."/>
            <person name="St John F.J."/>
            <person name="Vanden Wymelenberg A."/>
            <person name="Sabat G."/>
            <person name="Splinter BonDurant S."/>
            <person name="Syed K."/>
            <person name="Yadav J.S."/>
            <person name="Doddapaneni H."/>
            <person name="Subramanian V."/>
            <person name="Lavin J.L."/>
            <person name="Oguiza J.A."/>
            <person name="Perez G."/>
            <person name="Pisabarro A.G."/>
            <person name="Ramirez L."/>
            <person name="Santoyo F."/>
            <person name="Master E."/>
            <person name="Coutinho P.M."/>
            <person name="Henrissat B."/>
            <person name="Lombard V."/>
            <person name="Magnuson J.K."/>
            <person name="Kuees U."/>
            <person name="Hori C."/>
            <person name="Igarashi K."/>
            <person name="Samejima M."/>
            <person name="Held B.W."/>
            <person name="Barry K.W."/>
            <person name="LaButti K.M."/>
            <person name="Lapidus A."/>
            <person name="Lindquist E.A."/>
            <person name="Lucas S.M."/>
            <person name="Riley R."/>
            <person name="Salamov A.A."/>
            <person name="Hoffmeister D."/>
            <person name="Schwenk D."/>
            <person name="Hadar Y."/>
            <person name="Yarden O."/>
            <person name="de Vries R.P."/>
            <person name="Wiebenga A."/>
            <person name="Stenlid J."/>
            <person name="Eastwood D."/>
            <person name="Grigoriev I.V."/>
            <person name="Berka R.M."/>
            <person name="Blanchette R.A."/>
            <person name="Kersten P."/>
            <person name="Martinez A.T."/>
            <person name="Vicuna R."/>
            <person name="Cullen D."/>
        </authorList>
    </citation>
    <scope>NUCLEOTIDE SEQUENCE [LARGE SCALE GENOMIC DNA]</scope>
    <source>
        <strain evidence="1 2">B</strain>
    </source>
</reference>
<name>M2RMQ7_CERS8</name>
<dbReference type="Proteomes" id="UP000016930">
    <property type="component" value="Unassembled WGS sequence"/>
</dbReference>
<gene>
    <name evidence="1" type="ORF">CERSUDRAFT_121944</name>
</gene>
<keyword evidence="2" id="KW-1185">Reference proteome</keyword>
<organism evidence="1 2">
    <name type="scientific">Ceriporiopsis subvermispora (strain B)</name>
    <name type="common">White-rot fungus</name>
    <name type="synonym">Gelatoporia subvermispora</name>
    <dbReference type="NCBI Taxonomy" id="914234"/>
    <lineage>
        <taxon>Eukaryota</taxon>
        <taxon>Fungi</taxon>
        <taxon>Dikarya</taxon>
        <taxon>Basidiomycota</taxon>
        <taxon>Agaricomycotina</taxon>
        <taxon>Agaricomycetes</taxon>
        <taxon>Polyporales</taxon>
        <taxon>Gelatoporiaceae</taxon>
        <taxon>Gelatoporia</taxon>
    </lineage>
</organism>
<protein>
    <recommendedName>
        <fullName evidence="3">F-box domain-containing protein</fullName>
    </recommendedName>
</protein>
<dbReference type="EMBL" id="KB445793">
    <property type="protein sequence ID" value="EMD39757.1"/>
    <property type="molecule type" value="Genomic_DNA"/>
</dbReference>
<evidence type="ECO:0000313" key="1">
    <source>
        <dbReference type="EMBL" id="EMD39757.1"/>
    </source>
</evidence>
<dbReference type="HOGENOM" id="CLU_560188_0_0_1"/>
<dbReference type="SUPFAM" id="SSF52047">
    <property type="entry name" value="RNI-like"/>
    <property type="match status" value="1"/>
</dbReference>
<dbReference type="AlphaFoldDB" id="M2RMQ7"/>
<evidence type="ECO:0008006" key="3">
    <source>
        <dbReference type="Google" id="ProtNLM"/>
    </source>
</evidence>